<protein>
    <submittedName>
        <fullName evidence="1">Uncharacterized protein</fullName>
    </submittedName>
</protein>
<proteinExistence type="predicted"/>
<evidence type="ECO:0000313" key="2">
    <source>
        <dbReference type="Proteomes" id="UP000324222"/>
    </source>
</evidence>
<keyword evidence="2" id="KW-1185">Reference proteome</keyword>
<dbReference type="EMBL" id="VSRR010079242">
    <property type="protein sequence ID" value="MPC88881.1"/>
    <property type="molecule type" value="Genomic_DNA"/>
</dbReference>
<evidence type="ECO:0000313" key="1">
    <source>
        <dbReference type="EMBL" id="MPC88881.1"/>
    </source>
</evidence>
<gene>
    <name evidence="1" type="ORF">E2C01_083804</name>
</gene>
<comment type="caution">
    <text evidence="1">The sequence shown here is derived from an EMBL/GenBank/DDBJ whole genome shotgun (WGS) entry which is preliminary data.</text>
</comment>
<dbReference type="AlphaFoldDB" id="A0A5B7ITF8"/>
<accession>A0A5B7ITF8</accession>
<dbReference type="Proteomes" id="UP000324222">
    <property type="component" value="Unassembled WGS sequence"/>
</dbReference>
<name>A0A5B7ITF8_PORTR</name>
<organism evidence="1 2">
    <name type="scientific">Portunus trituberculatus</name>
    <name type="common">Swimming crab</name>
    <name type="synonym">Neptunus trituberculatus</name>
    <dbReference type="NCBI Taxonomy" id="210409"/>
    <lineage>
        <taxon>Eukaryota</taxon>
        <taxon>Metazoa</taxon>
        <taxon>Ecdysozoa</taxon>
        <taxon>Arthropoda</taxon>
        <taxon>Crustacea</taxon>
        <taxon>Multicrustacea</taxon>
        <taxon>Malacostraca</taxon>
        <taxon>Eumalacostraca</taxon>
        <taxon>Eucarida</taxon>
        <taxon>Decapoda</taxon>
        <taxon>Pleocyemata</taxon>
        <taxon>Brachyura</taxon>
        <taxon>Eubrachyura</taxon>
        <taxon>Portunoidea</taxon>
        <taxon>Portunidae</taxon>
        <taxon>Portuninae</taxon>
        <taxon>Portunus</taxon>
    </lineage>
</organism>
<sequence>MLEVVLSQMNVINSSALSVIRAEGPQGLDEQDNTLTEQGHGARISNINQTTLPSTHPSIHASIHPSVQPSIHPLCRSYITE</sequence>
<reference evidence="1 2" key="1">
    <citation type="submission" date="2019-05" db="EMBL/GenBank/DDBJ databases">
        <title>Another draft genome of Portunus trituberculatus and its Hox gene families provides insights of decapod evolution.</title>
        <authorList>
            <person name="Jeong J.-H."/>
            <person name="Song I."/>
            <person name="Kim S."/>
            <person name="Choi T."/>
            <person name="Kim D."/>
            <person name="Ryu S."/>
            <person name="Kim W."/>
        </authorList>
    </citation>
    <scope>NUCLEOTIDE SEQUENCE [LARGE SCALE GENOMIC DNA]</scope>
    <source>
        <tissue evidence="1">Muscle</tissue>
    </source>
</reference>